<feature type="domain" description="NB-ARC" evidence="1">
    <location>
        <begin position="1"/>
        <end position="151"/>
    </location>
</feature>
<evidence type="ECO:0000313" key="3">
    <source>
        <dbReference type="Proteomes" id="UP000799444"/>
    </source>
</evidence>
<dbReference type="Proteomes" id="UP000799444">
    <property type="component" value="Unassembled WGS sequence"/>
</dbReference>
<dbReference type="Pfam" id="PF00931">
    <property type="entry name" value="NB-ARC"/>
    <property type="match status" value="1"/>
</dbReference>
<dbReference type="GO" id="GO:0043531">
    <property type="term" value="F:ADP binding"/>
    <property type="evidence" value="ECO:0007669"/>
    <property type="project" value="InterPro"/>
</dbReference>
<name>A0A9P4V0Z2_9PLEO</name>
<accession>A0A9P4V0Z2</accession>
<dbReference type="InterPro" id="IPR027417">
    <property type="entry name" value="P-loop_NTPase"/>
</dbReference>
<dbReference type="InterPro" id="IPR002182">
    <property type="entry name" value="NB-ARC"/>
</dbReference>
<dbReference type="PANTHER" id="PTHR46082">
    <property type="entry name" value="ATP/GTP-BINDING PROTEIN-RELATED"/>
    <property type="match status" value="1"/>
</dbReference>
<dbReference type="AlphaFoldDB" id="A0A9P4V0Z2"/>
<protein>
    <recommendedName>
        <fullName evidence="1">NB-ARC domain-containing protein</fullName>
    </recommendedName>
</protein>
<proteinExistence type="predicted"/>
<dbReference type="SUPFAM" id="SSF52540">
    <property type="entry name" value="P-loop containing nucleoside triphosphate hydrolases"/>
    <property type="match status" value="1"/>
</dbReference>
<keyword evidence="3" id="KW-1185">Reference proteome</keyword>
<comment type="caution">
    <text evidence="2">The sequence shown here is derived from an EMBL/GenBank/DDBJ whole genome shotgun (WGS) entry which is preliminary data.</text>
</comment>
<evidence type="ECO:0000259" key="1">
    <source>
        <dbReference type="Pfam" id="PF00931"/>
    </source>
</evidence>
<evidence type="ECO:0000313" key="2">
    <source>
        <dbReference type="EMBL" id="KAF2732676.1"/>
    </source>
</evidence>
<reference evidence="2" key="1">
    <citation type="journal article" date="2020" name="Stud. Mycol.">
        <title>101 Dothideomycetes genomes: a test case for predicting lifestyles and emergence of pathogens.</title>
        <authorList>
            <person name="Haridas S."/>
            <person name="Albert R."/>
            <person name="Binder M."/>
            <person name="Bloem J."/>
            <person name="Labutti K."/>
            <person name="Salamov A."/>
            <person name="Andreopoulos B."/>
            <person name="Baker S."/>
            <person name="Barry K."/>
            <person name="Bills G."/>
            <person name="Bluhm B."/>
            <person name="Cannon C."/>
            <person name="Castanera R."/>
            <person name="Culley D."/>
            <person name="Daum C."/>
            <person name="Ezra D."/>
            <person name="Gonzalez J."/>
            <person name="Henrissat B."/>
            <person name="Kuo A."/>
            <person name="Liang C."/>
            <person name="Lipzen A."/>
            <person name="Lutzoni F."/>
            <person name="Magnuson J."/>
            <person name="Mondo S."/>
            <person name="Nolan M."/>
            <person name="Ohm R."/>
            <person name="Pangilinan J."/>
            <person name="Park H.-J."/>
            <person name="Ramirez L."/>
            <person name="Alfaro M."/>
            <person name="Sun H."/>
            <person name="Tritt A."/>
            <person name="Yoshinaga Y."/>
            <person name="Zwiers L.-H."/>
            <person name="Turgeon B."/>
            <person name="Goodwin S."/>
            <person name="Spatafora J."/>
            <person name="Crous P."/>
            <person name="Grigoriev I."/>
        </authorList>
    </citation>
    <scope>NUCLEOTIDE SEQUENCE</scope>
    <source>
        <strain evidence="2">CBS 125425</strain>
    </source>
</reference>
<dbReference type="OrthoDB" id="1658288at2759"/>
<organism evidence="2 3">
    <name type="scientific">Polyplosphaeria fusca</name>
    <dbReference type="NCBI Taxonomy" id="682080"/>
    <lineage>
        <taxon>Eukaryota</taxon>
        <taxon>Fungi</taxon>
        <taxon>Dikarya</taxon>
        <taxon>Ascomycota</taxon>
        <taxon>Pezizomycotina</taxon>
        <taxon>Dothideomycetes</taxon>
        <taxon>Pleosporomycetidae</taxon>
        <taxon>Pleosporales</taxon>
        <taxon>Tetraplosphaeriaceae</taxon>
        <taxon>Polyplosphaeria</taxon>
    </lineage>
</organism>
<dbReference type="EMBL" id="ML996173">
    <property type="protein sequence ID" value="KAF2732676.1"/>
    <property type="molecule type" value="Genomic_DNA"/>
</dbReference>
<gene>
    <name evidence="2" type="ORF">EJ04DRAFT_607410</name>
</gene>
<dbReference type="PANTHER" id="PTHR46082:SF6">
    <property type="entry name" value="AAA+ ATPASE DOMAIN-CONTAINING PROTEIN-RELATED"/>
    <property type="match status" value="1"/>
</dbReference>
<dbReference type="Gene3D" id="3.40.50.300">
    <property type="entry name" value="P-loop containing nucleotide triphosphate hydrolases"/>
    <property type="match status" value="1"/>
</dbReference>
<dbReference type="InterPro" id="IPR011990">
    <property type="entry name" value="TPR-like_helical_dom_sf"/>
</dbReference>
<dbReference type="InterPro" id="IPR053137">
    <property type="entry name" value="NLR-like"/>
</dbReference>
<dbReference type="Gene3D" id="1.25.40.10">
    <property type="entry name" value="Tetratricopeptide repeat domain"/>
    <property type="match status" value="1"/>
</dbReference>
<sequence>MAIVGLGGTGKTQIALEFAYSVRKVEPDRSIFWLPAISLETFEQACIAILALLDTQQIDQPSKNPKELLKRLLSSHGKWLLIVDNADNIKLMLGNEGIDAYLPRHEDGQILFTTRYQEVAVVLAGSGIIEVEEMGEQEAFGFFEASMVHKQAVDKTDTETLLQELNYLPLAISQAAAYINKNKIPVAEYVRLLKGTDDDLVGLMSREFHDNTRYRSSSNAVATTWIISFQQMQAENPDAARLLEFMSCIEWKAIPRSLLPPLPTEEAMTNAIDREETYDMHRLVHLATKIWIQQEGLLQKIQVHALVHISKIFPFGGFENRELWQKYMSHTVYMFQSQKHDLYAQGKHFEALWKLPWKIGWCHHHDSRDMQAEAMLLLEEVVAVLTATSKKNDSRLLGSQYELASAYLDHGRAEQAVKLFRHVVDMREELPKNHPDNMDN</sequence>